<feature type="region of interest" description="Disordered" evidence="1">
    <location>
        <begin position="304"/>
        <end position="327"/>
    </location>
</feature>
<dbReference type="PROSITE" id="PS51257">
    <property type="entry name" value="PROKAR_LIPOPROTEIN"/>
    <property type="match status" value="1"/>
</dbReference>
<dbReference type="KEGG" id="kng:KNAG_0I01520"/>
<organism evidence="3 4">
    <name type="scientific">Huiozyma naganishii (strain ATCC MYA-139 / BCRC 22969 / CBS 8797 / KCTC 17520 / NBRC 10181 / NCYC 3082 / Yp74L-3)</name>
    <name type="common">Yeast</name>
    <name type="synonym">Kazachstania naganishii</name>
    <dbReference type="NCBI Taxonomy" id="1071383"/>
    <lineage>
        <taxon>Eukaryota</taxon>
        <taxon>Fungi</taxon>
        <taxon>Dikarya</taxon>
        <taxon>Ascomycota</taxon>
        <taxon>Saccharomycotina</taxon>
        <taxon>Saccharomycetes</taxon>
        <taxon>Saccharomycetales</taxon>
        <taxon>Saccharomycetaceae</taxon>
        <taxon>Huiozyma</taxon>
    </lineage>
</organism>
<feature type="transmembrane region" description="Helical" evidence="2">
    <location>
        <begin position="122"/>
        <end position="153"/>
    </location>
</feature>
<dbReference type="GO" id="GO:0035838">
    <property type="term" value="C:growing cell tip"/>
    <property type="evidence" value="ECO:0007669"/>
    <property type="project" value="TreeGrafter"/>
</dbReference>
<evidence type="ECO:0000256" key="1">
    <source>
        <dbReference type="SAM" id="MobiDB-lite"/>
    </source>
</evidence>
<feature type="region of interest" description="Disordered" evidence="1">
    <location>
        <begin position="356"/>
        <end position="402"/>
    </location>
</feature>
<dbReference type="HOGENOM" id="CLU_026237_0_0_1"/>
<dbReference type="eggNOG" id="ENOG502RYG1">
    <property type="taxonomic scope" value="Eukaryota"/>
</dbReference>
<evidence type="ECO:0008006" key="5">
    <source>
        <dbReference type="Google" id="ProtNLM"/>
    </source>
</evidence>
<keyword evidence="2" id="KW-0812">Transmembrane</keyword>
<dbReference type="InterPro" id="IPR051380">
    <property type="entry name" value="pH-response_reg_palI/RIM9"/>
</dbReference>
<feature type="compositionally biased region" description="Polar residues" evidence="1">
    <location>
        <begin position="376"/>
        <end position="402"/>
    </location>
</feature>
<dbReference type="RefSeq" id="XP_022466184.1">
    <property type="nucleotide sequence ID" value="XM_022609827.1"/>
</dbReference>
<dbReference type="EMBL" id="HE978322">
    <property type="protein sequence ID" value="CCK71939.1"/>
    <property type="molecule type" value="Genomic_DNA"/>
</dbReference>
<dbReference type="OMA" id="SNEPRDD"/>
<dbReference type="PANTHER" id="PTHR28013">
    <property type="entry name" value="PROTEIN DCV1-RELATED"/>
    <property type="match status" value="1"/>
</dbReference>
<dbReference type="OrthoDB" id="2354757at2759"/>
<name>J7S964_HUIN7</name>
<dbReference type="GO" id="GO:0005886">
    <property type="term" value="C:plasma membrane"/>
    <property type="evidence" value="ECO:0007669"/>
    <property type="project" value="InterPro"/>
</dbReference>
<evidence type="ECO:0000313" key="3">
    <source>
        <dbReference type="EMBL" id="CCK71939.1"/>
    </source>
</evidence>
<dbReference type="Pfam" id="PF06687">
    <property type="entry name" value="SUR7"/>
    <property type="match status" value="1"/>
</dbReference>
<keyword evidence="2" id="KW-0472">Membrane</keyword>
<proteinExistence type="predicted"/>
<protein>
    <recommendedName>
        <fullName evidence="5">PH-response regulator protein palI/RIM9</fullName>
    </recommendedName>
</protein>
<keyword evidence="2" id="KW-1133">Transmembrane helix</keyword>
<dbReference type="Proteomes" id="UP000006310">
    <property type="component" value="Chromosome 9"/>
</dbReference>
<reference evidence="4" key="2">
    <citation type="submission" date="2012-08" db="EMBL/GenBank/DDBJ databases">
        <title>Genome sequence of Kazachstania naganishii.</title>
        <authorList>
            <person name="Gordon J.L."/>
            <person name="Armisen D."/>
            <person name="Proux-Wera E."/>
            <person name="OhEigeartaigh S.S."/>
            <person name="Byrne K.P."/>
            <person name="Wolfe K.H."/>
        </authorList>
    </citation>
    <scope>NUCLEOTIDE SEQUENCE [LARGE SCALE GENOMIC DNA]</scope>
    <source>
        <strain evidence="4">ATCC MYA-139 / BCRC 22969 / CBS 8797 / CCRC 22969 / KCTC 17520 / NBRC 10181 / NCYC 3082</strain>
    </source>
</reference>
<gene>
    <name evidence="3" type="primary">KNAG0I01520</name>
    <name evidence="3" type="ordered locus">KNAG_0I01520</name>
</gene>
<feature type="transmembrane region" description="Helical" evidence="2">
    <location>
        <begin position="89"/>
        <end position="116"/>
    </location>
</feature>
<dbReference type="GO" id="GO:0032153">
    <property type="term" value="C:cell division site"/>
    <property type="evidence" value="ECO:0007669"/>
    <property type="project" value="TreeGrafter"/>
</dbReference>
<feature type="transmembrane region" description="Helical" evidence="2">
    <location>
        <begin position="160"/>
        <end position="182"/>
    </location>
</feature>
<keyword evidence="4" id="KW-1185">Reference proteome</keyword>
<evidence type="ECO:0000256" key="2">
    <source>
        <dbReference type="SAM" id="Phobius"/>
    </source>
</evidence>
<dbReference type="GeneID" id="34527682"/>
<reference evidence="3 4" key="1">
    <citation type="journal article" date="2011" name="Proc. Natl. Acad. Sci. U.S.A.">
        <title>Evolutionary erosion of yeast sex chromosomes by mating-type switching accidents.</title>
        <authorList>
            <person name="Gordon J.L."/>
            <person name="Armisen D."/>
            <person name="Proux-Wera E."/>
            <person name="Oheigeartaigh S.S."/>
            <person name="Byrne K.P."/>
            <person name="Wolfe K.H."/>
        </authorList>
    </citation>
    <scope>NUCLEOTIDE SEQUENCE [LARGE SCALE GENOMIC DNA]</scope>
    <source>
        <strain evidence="4">ATCC MYA-139 / BCRC 22969 / CBS 8797 / CCRC 22969 / KCTC 17520 / NBRC 10181 / NCYC 3082</strain>
    </source>
</reference>
<evidence type="ECO:0000313" key="4">
    <source>
        <dbReference type="Proteomes" id="UP000006310"/>
    </source>
</evidence>
<dbReference type="PANTHER" id="PTHR28013:SF8">
    <property type="entry name" value="AEL027WP"/>
    <property type="match status" value="1"/>
</dbReference>
<feature type="compositionally biased region" description="Polar residues" evidence="1">
    <location>
        <begin position="317"/>
        <end position="327"/>
    </location>
</feature>
<dbReference type="AlphaFoldDB" id="J7S964"/>
<feature type="transmembrane region" description="Helical" evidence="2">
    <location>
        <begin position="6"/>
        <end position="32"/>
    </location>
</feature>
<sequence length="573" mass="63013">MGKSSVFFTIIAVFQFIAMAFLIIACVTAPVFKQIGLSKVDGITYGVFGYCSSSDGCSKAAASYHPETLSSDTVTWRLNDAARGRLGRILIVTPLAAGLNFLAFLCTVASLIFSIVNDEGSIYAALFIVNLVFDLLGFFSSALICIVGLLLFFPHVTWCCWLLLPAAILPLLTIPIIFISYMSNENIHSEDGLGERERGQLLQAEHEYSQQDIADSFNKPPAVIPDIVPASENFYKTSSSSMDYSSNQEKKSMDDFEVHTVEKQDTIQQSSNFNSTANLLHGEEGDDVLDEYVEKRGSYTAYSAIDSDGHGTHNSRKTNPLNFNPPSIDSSNFSATGMIEKDNQPNKLLEDIMRDQTNNGLPDSQSEESLAESKHSNLTSISRRGANPNYNNQNSLPYPGASTVNSIRAPQGGIAPAQYPTQYGPMNGQMPRQNNAQPYANYGTRQQPLPAGPGQNGMQNRGPPNQAYMQGPLPQQTNMRPINYMNNNHMPPAAAATQGRNFPVPMNQQMRGMPQQYPQNVPLNPGYMNRANGAMPPVQHTAPHFQSAYKKRMVARANMHNNINSAQNMYGFR</sequence>
<dbReference type="InterPro" id="IPR009571">
    <property type="entry name" value="SUR7/Rim9-like_fungi"/>
</dbReference>
<accession>J7S964</accession>